<feature type="compositionally biased region" description="Polar residues" evidence="1">
    <location>
        <begin position="1"/>
        <end position="10"/>
    </location>
</feature>
<dbReference type="InterPro" id="IPR048161">
    <property type="entry name" value="PA2928-like"/>
</dbReference>
<reference evidence="3 4" key="1">
    <citation type="submission" date="2021-03" db="EMBL/GenBank/DDBJ databases">
        <title>Glycomyces sp. nov., a novel actinomycete isolated from soil.</title>
        <authorList>
            <person name="Yang X."/>
            <person name="Xu X."/>
        </authorList>
    </citation>
    <scope>NUCLEOTIDE SEQUENCE [LARGE SCALE GENOMIC DNA]</scope>
    <source>
        <strain evidence="3 4">NEAU-S30</strain>
    </source>
</reference>
<dbReference type="InterPro" id="IPR011047">
    <property type="entry name" value="Quinoprotein_ADH-like_sf"/>
</dbReference>
<keyword evidence="2" id="KW-0812">Transmembrane</keyword>
<organism evidence="3 4">
    <name type="scientific">Glycomyces niveus</name>
    <dbReference type="NCBI Taxonomy" id="2820287"/>
    <lineage>
        <taxon>Bacteria</taxon>
        <taxon>Bacillati</taxon>
        <taxon>Actinomycetota</taxon>
        <taxon>Actinomycetes</taxon>
        <taxon>Glycomycetales</taxon>
        <taxon>Glycomycetaceae</taxon>
        <taxon>Glycomyces</taxon>
    </lineage>
</organism>
<dbReference type="SUPFAM" id="SSF50998">
    <property type="entry name" value="Quinoprotein alcohol dehydrogenase-like"/>
    <property type="match status" value="1"/>
</dbReference>
<protein>
    <submittedName>
        <fullName evidence="3">Uncharacterized protein</fullName>
    </submittedName>
</protein>
<dbReference type="RefSeq" id="WP_208499043.1">
    <property type="nucleotide sequence ID" value="NZ_JAGFNP010000015.1"/>
</dbReference>
<name>A0ABS3UAG3_9ACTN</name>
<accession>A0ABS3UAG3</accession>
<feature type="transmembrane region" description="Helical" evidence="2">
    <location>
        <begin position="40"/>
        <end position="60"/>
    </location>
</feature>
<evidence type="ECO:0000313" key="4">
    <source>
        <dbReference type="Proteomes" id="UP000681341"/>
    </source>
</evidence>
<keyword evidence="4" id="KW-1185">Reference proteome</keyword>
<dbReference type="Proteomes" id="UP000681341">
    <property type="component" value="Unassembled WGS sequence"/>
</dbReference>
<sequence>MSHVPGNSSARPFPPHQPVRSPYGTPDHPLTPKRRRARGLGMLGGILLSSLAIAVTAIVGEHLTAPVPDIAIHSGIGFAVHGSEELALVPYDRNGSGGLIASMRHDMFEVRLAAVELSTGDTKWDVALADGRPWPVAVLAAGDHFAYVSTDNGLMILDLADGGTVVEPGEVPGLERSRALPGAAYGFDPALNAVVALDVDGGVHVLPLDALEAEPADAATTATWSGVLFAEGSAPDIGGMTSTEALLADGESTVRLEPTADGALGGSLVYDGPDGERALGAKVFYGAGIVLDQTSPFASFEVGIDVDALIAEFLEDPGAASEDLWTGFGNSAVGAGTGHVLVEHQPEPAVDAYALHVVDLGTGRVTASTATGSRLGRALVSPGGYTAVIAAPEGSFWLADLVLVAPGGSIERVEIGRP</sequence>
<evidence type="ECO:0000256" key="1">
    <source>
        <dbReference type="SAM" id="MobiDB-lite"/>
    </source>
</evidence>
<keyword evidence="2" id="KW-1133">Transmembrane helix</keyword>
<comment type="caution">
    <text evidence="3">The sequence shown here is derived from an EMBL/GenBank/DDBJ whole genome shotgun (WGS) entry which is preliminary data.</text>
</comment>
<feature type="region of interest" description="Disordered" evidence="1">
    <location>
        <begin position="1"/>
        <end position="35"/>
    </location>
</feature>
<keyword evidence="2" id="KW-0472">Membrane</keyword>
<evidence type="ECO:0000313" key="3">
    <source>
        <dbReference type="EMBL" id="MBO3735416.1"/>
    </source>
</evidence>
<dbReference type="NCBIfam" id="NF041516">
    <property type="entry name" value="PA2928_fam"/>
    <property type="match status" value="1"/>
</dbReference>
<evidence type="ECO:0000256" key="2">
    <source>
        <dbReference type="SAM" id="Phobius"/>
    </source>
</evidence>
<gene>
    <name evidence="3" type="ORF">J5V16_21530</name>
</gene>
<dbReference type="EMBL" id="JAGFNP010000015">
    <property type="protein sequence ID" value="MBO3735416.1"/>
    <property type="molecule type" value="Genomic_DNA"/>
</dbReference>
<proteinExistence type="predicted"/>